<feature type="transmembrane region" description="Helical" evidence="1">
    <location>
        <begin position="12"/>
        <end position="29"/>
    </location>
</feature>
<feature type="transmembrane region" description="Helical" evidence="1">
    <location>
        <begin position="65"/>
        <end position="83"/>
    </location>
</feature>
<comment type="caution">
    <text evidence="2">The sequence shown here is derived from an EMBL/GenBank/DDBJ whole genome shotgun (WGS) entry which is preliminary data.</text>
</comment>
<reference evidence="2" key="1">
    <citation type="journal article" date="2014" name="Int. J. Syst. Evol. Microbiol.">
        <title>Complete genome sequence of Corynebacterium casei LMG S-19264T (=DSM 44701T), isolated from a smear-ripened cheese.</title>
        <authorList>
            <consortium name="US DOE Joint Genome Institute (JGI-PGF)"/>
            <person name="Walter F."/>
            <person name="Albersmeier A."/>
            <person name="Kalinowski J."/>
            <person name="Ruckert C."/>
        </authorList>
    </citation>
    <scope>NUCLEOTIDE SEQUENCE</scope>
    <source>
        <strain evidence="2">JCM 13583</strain>
    </source>
</reference>
<protein>
    <submittedName>
        <fullName evidence="2">Uncharacterized protein</fullName>
    </submittedName>
</protein>
<feature type="transmembrane region" description="Helical" evidence="1">
    <location>
        <begin position="215"/>
        <end position="234"/>
    </location>
</feature>
<evidence type="ECO:0000256" key="1">
    <source>
        <dbReference type="SAM" id="Phobius"/>
    </source>
</evidence>
<organism evidence="2 3">
    <name type="scientific">Thermogymnomonas acidicola</name>
    <dbReference type="NCBI Taxonomy" id="399579"/>
    <lineage>
        <taxon>Archaea</taxon>
        <taxon>Methanobacteriati</taxon>
        <taxon>Thermoplasmatota</taxon>
        <taxon>Thermoplasmata</taxon>
        <taxon>Thermoplasmatales</taxon>
        <taxon>Thermogymnomonas</taxon>
    </lineage>
</organism>
<evidence type="ECO:0000313" key="3">
    <source>
        <dbReference type="Proteomes" id="UP000632195"/>
    </source>
</evidence>
<dbReference type="AlphaFoldDB" id="A0AA37BQ29"/>
<dbReference type="RefSeq" id="WP_188679826.1">
    <property type="nucleotide sequence ID" value="NZ_BMNY01000001.1"/>
</dbReference>
<keyword evidence="1" id="KW-0472">Membrane</keyword>
<dbReference type="Proteomes" id="UP000632195">
    <property type="component" value="Unassembled WGS sequence"/>
</dbReference>
<name>A0AA37BQ29_9ARCH</name>
<keyword evidence="1" id="KW-1133">Transmembrane helix</keyword>
<proteinExistence type="predicted"/>
<keyword evidence="3" id="KW-1185">Reference proteome</keyword>
<feature type="transmembrane region" description="Helical" evidence="1">
    <location>
        <begin position="35"/>
        <end position="53"/>
    </location>
</feature>
<keyword evidence="1" id="KW-0812">Transmembrane</keyword>
<gene>
    <name evidence="2" type="ORF">GCM10007108_03790</name>
</gene>
<reference evidence="2" key="2">
    <citation type="submission" date="2022-09" db="EMBL/GenBank/DDBJ databases">
        <authorList>
            <person name="Sun Q."/>
            <person name="Ohkuma M."/>
        </authorList>
    </citation>
    <scope>NUCLEOTIDE SEQUENCE</scope>
    <source>
        <strain evidence="2">JCM 13583</strain>
    </source>
</reference>
<evidence type="ECO:0000313" key="2">
    <source>
        <dbReference type="EMBL" id="GGM68895.1"/>
    </source>
</evidence>
<accession>A0AA37BQ29</accession>
<sequence>MSEKREISYRTRLIAAPIIAFLISFVLLLEAIRNTYALIAMYIIIPLEIFLVLRYLRIFRLSTRIYAGLIVLLAVVLSISGVYTHDIYQTKPVFSGVLNDTTRVTTSVTPYAGYDQSFNFSLFIVPNGTINLSKTTLNIRSPSVYNVTITFSEMHAVEYPNGSALIYYVTDNLPAGIYSYNFTFNMTTRTDYTGQIPGPYVEHYSGMFGVVLTEYFIFYFLPMAAIFVIGLFVARSIGNSQRRAAGGSNGEKPK</sequence>
<dbReference type="EMBL" id="BMNY01000001">
    <property type="protein sequence ID" value="GGM68895.1"/>
    <property type="molecule type" value="Genomic_DNA"/>
</dbReference>